<evidence type="ECO:0000313" key="1">
    <source>
        <dbReference type="EMBL" id="RJY18530.1"/>
    </source>
</evidence>
<dbReference type="AlphaFoldDB" id="A0A3A6TZF6"/>
<gene>
    <name evidence="1" type="ORF">D5R81_04760</name>
</gene>
<comment type="caution">
    <text evidence="1">The sequence shown here is derived from an EMBL/GenBank/DDBJ whole genome shotgun (WGS) entry which is preliminary data.</text>
</comment>
<keyword evidence="2" id="KW-1185">Reference proteome</keyword>
<dbReference type="Proteomes" id="UP000273022">
    <property type="component" value="Unassembled WGS sequence"/>
</dbReference>
<dbReference type="OrthoDB" id="6309384at2"/>
<proteinExistence type="predicted"/>
<organism evidence="1 2">
    <name type="scientific">Parashewanella spongiae</name>
    <dbReference type="NCBI Taxonomy" id="342950"/>
    <lineage>
        <taxon>Bacteria</taxon>
        <taxon>Pseudomonadati</taxon>
        <taxon>Pseudomonadota</taxon>
        <taxon>Gammaproteobacteria</taxon>
        <taxon>Alteromonadales</taxon>
        <taxon>Shewanellaceae</taxon>
        <taxon>Parashewanella</taxon>
    </lineage>
</organism>
<evidence type="ECO:0000313" key="2">
    <source>
        <dbReference type="Proteomes" id="UP000273022"/>
    </source>
</evidence>
<protein>
    <submittedName>
        <fullName evidence="1">Uncharacterized protein</fullName>
    </submittedName>
</protein>
<accession>A0A3A6TZF6</accession>
<sequence>MLTSLLLLTLSSHSVDFNTPSTIEKRSAFFLSQANENGARVKILKPSAKPAAEQACRRALTLPSQESIKLKLSEKLNLTIPDKVHFIDADINNYQQQKNNDWLNCTGDIHVNSVEVNEAFLALKLAWYFIETKQKQRLRSVIEISLNQPQTKADSIALIASQSPLNKGLAYLDKHLTNQQLHLIESKVAVGNMWLQANKLNEALALLDGCKSMQCTALRNQIIDKQEALESEQADDLRSYF</sequence>
<dbReference type="RefSeq" id="WP_121852506.1">
    <property type="nucleotide sequence ID" value="NZ_CP037952.1"/>
</dbReference>
<dbReference type="EMBL" id="QYYH01000020">
    <property type="protein sequence ID" value="RJY18530.1"/>
    <property type="molecule type" value="Genomic_DNA"/>
</dbReference>
<reference evidence="1 2" key="1">
    <citation type="submission" date="2018-09" db="EMBL/GenBank/DDBJ databases">
        <title>Phylogeny of the Shewanellaceae, and recommendation for two new genera, Pseudoshewanella and Parashewanella.</title>
        <authorList>
            <person name="Wang G."/>
        </authorList>
    </citation>
    <scope>NUCLEOTIDE SEQUENCE [LARGE SCALE GENOMIC DNA]</scope>
    <source>
        <strain evidence="1 2">KCTC 22492</strain>
    </source>
</reference>
<name>A0A3A6TZF6_9GAMM</name>